<organism evidence="2 3">
    <name type="scientific">Clostridium senegalense</name>
    <dbReference type="NCBI Taxonomy" id="1465809"/>
    <lineage>
        <taxon>Bacteria</taxon>
        <taxon>Bacillati</taxon>
        <taxon>Bacillota</taxon>
        <taxon>Clostridia</taxon>
        <taxon>Eubacteriales</taxon>
        <taxon>Clostridiaceae</taxon>
        <taxon>Clostridium</taxon>
    </lineage>
</organism>
<feature type="domain" description="HD" evidence="1">
    <location>
        <begin position="73"/>
        <end position="178"/>
    </location>
</feature>
<accession>A0A6M0H9R1</accession>
<dbReference type="Proteomes" id="UP000481872">
    <property type="component" value="Unassembled WGS sequence"/>
</dbReference>
<comment type="caution">
    <text evidence="2">The sequence shown here is derived from an EMBL/GenBank/DDBJ whole genome shotgun (WGS) entry which is preliminary data.</text>
</comment>
<dbReference type="RefSeq" id="WP_061995100.1">
    <property type="nucleotide sequence ID" value="NZ_JAAGPU010000059.1"/>
</dbReference>
<evidence type="ECO:0000313" key="3">
    <source>
        <dbReference type="Proteomes" id="UP000481872"/>
    </source>
</evidence>
<gene>
    <name evidence="2" type="ORF">G3M99_17670</name>
</gene>
<dbReference type="InterPro" id="IPR003607">
    <property type="entry name" value="HD/PDEase_dom"/>
</dbReference>
<dbReference type="AlphaFoldDB" id="A0A6M0H9R1"/>
<protein>
    <submittedName>
        <fullName evidence="2">HD domain-containing protein</fullName>
    </submittedName>
</protein>
<evidence type="ECO:0000259" key="1">
    <source>
        <dbReference type="Pfam" id="PF01966"/>
    </source>
</evidence>
<dbReference type="SUPFAM" id="SSF109604">
    <property type="entry name" value="HD-domain/PDEase-like"/>
    <property type="match status" value="1"/>
</dbReference>
<dbReference type="CDD" id="cd00077">
    <property type="entry name" value="HDc"/>
    <property type="match status" value="1"/>
</dbReference>
<dbReference type="Pfam" id="PF01966">
    <property type="entry name" value="HD"/>
    <property type="match status" value="1"/>
</dbReference>
<proteinExistence type="predicted"/>
<dbReference type="EMBL" id="JAAGPU010000059">
    <property type="protein sequence ID" value="NEU06631.1"/>
    <property type="molecule type" value="Genomic_DNA"/>
</dbReference>
<dbReference type="InterPro" id="IPR006674">
    <property type="entry name" value="HD_domain"/>
</dbReference>
<evidence type="ECO:0000313" key="2">
    <source>
        <dbReference type="EMBL" id="NEU06631.1"/>
    </source>
</evidence>
<keyword evidence="3" id="KW-1185">Reference proteome</keyword>
<reference evidence="2 3" key="1">
    <citation type="submission" date="2020-02" db="EMBL/GenBank/DDBJ databases">
        <title>Genome assembly of a novel Clostridium senegalense strain.</title>
        <authorList>
            <person name="Gupta T.B."/>
            <person name="Jauregui R."/>
            <person name="Maclean P."/>
            <person name="Nawarathana A."/>
            <person name="Brightwell G."/>
        </authorList>
    </citation>
    <scope>NUCLEOTIDE SEQUENCE [LARGE SCALE GENOMIC DNA]</scope>
    <source>
        <strain evidence="2 3">AGRFS4</strain>
    </source>
</reference>
<sequence length="226" mass="25920">MRKKLIIILCGISIISLISGSFIYVKNKNHSKSIGTNTINENGSNITYNEEEILKKIREINKSLGEKDAEELVEHSKKVKEISLIIFDELGMDEKYKDIVGISALLHDIQKHTGDEHNKVGAKYLEENMDKILNCDDKAKELIILAVRWHKGSKYTEEIKDENYLKVVETVRAADKIAKLFKDNNSTLDENKLEAKSKIDELQNSDIKEASYKLIDEYYNKLNNQS</sequence>
<dbReference type="Gene3D" id="1.10.3210.10">
    <property type="entry name" value="Hypothetical protein af1432"/>
    <property type="match status" value="1"/>
</dbReference>
<name>A0A6M0H9R1_9CLOT</name>